<sequence>MTPEYMISPLAHIHPDARLAPGVTVEPFTTIAADVEIGEGTWIGPNVTIMNGARIGRHCQVFPGAVVSAVPQDLKFAGEHTTAEIGDYTVLRECVTVNRGTIDRGRTVVGSHCLLQAYVHVAHDCIIGNYCVISNSVQIAGHVTVGDWAILGGTSAIHQFVSIGAHAFLGGGSLVRKDVPPFVKAAREPLSYAGVNSVGLRRRGFSEEQVTNLHNMYRLLFLGGMNTHDALARIEAEIVPSIERDQAVEFVRAATRGIIKGPKRERSSEESDGD</sequence>
<dbReference type="InterPro" id="IPR010137">
    <property type="entry name" value="Lipid_A_LpxA"/>
</dbReference>
<keyword evidence="6" id="KW-0443">Lipid metabolism</keyword>
<dbReference type="Gene3D" id="1.20.1180.10">
    <property type="entry name" value="Udp N-acetylglucosamine O-acyltransferase, C-terminal domain"/>
    <property type="match status" value="1"/>
</dbReference>
<dbReference type="GO" id="GO:0008780">
    <property type="term" value="F:acyl-[acyl-carrier-protein]-UDP-N-acetylglucosamine O-acyltransferase activity"/>
    <property type="evidence" value="ECO:0007669"/>
    <property type="project" value="InterPro"/>
</dbReference>
<gene>
    <name evidence="9" type="ORF">SAMN04515668_0828</name>
</gene>
<dbReference type="InterPro" id="IPR037157">
    <property type="entry name" value="Acetyltransf_C_sf"/>
</dbReference>
<dbReference type="EMBL" id="FOXS01000001">
    <property type="protein sequence ID" value="SFP92000.1"/>
    <property type="molecule type" value="Genomic_DNA"/>
</dbReference>
<dbReference type="Gene3D" id="2.160.10.10">
    <property type="entry name" value="Hexapeptide repeat proteins"/>
    <property type="match status" value="1"/>
</dbReference>
<proteinExistence type="predicted"/>
<dbReference type="PROSITE" id="PS00101">
    <property type="entry name" value="HEXAPEP_TRANSFERASES"/>
    <property type="match status" value="1"/>
</dbReference>
<keyword evidence="4 9" id="KW-0808">Transferase</keyword>
<feature type="domain" description="UDP N-acetylglucosamine O-acyltransferase C-terminal" evidence="8">
    <location>
        <begin position="178"/>
        <end position="259"/>
    </location>
</feature>
<dbReference type="Pfam" id="PF00132">
    <property type="entry name" value="Hexapep"/>
    <property type="match status" value="2"/>
</dbReference>
<evidence type="ECO:0000259" key="8">
    <source>
        <dbReference type="Pfam" id="PF13720"/>
    </source>
</evidence>
<dbReference type="SUPFAM" id="SSF51161">
    <property type="entry name" value="Trimeric LpxA-like enzymes"/>
    <property type="match status" value="1"/>
</dbReference>
<keyword evidence="1" id="KW-0963">Cytoplasm</keyword>
<dbReference type="NCBIfam" id="NF003657">
    <property type="entry name" value="PRK05289.1"/>
    <property type="match status" value="1"/>
</dbReference>
<evidence type="ECO:0000256" key="3">
    <source>
        <dbReference type="ARBA" id="ARBA00022556"/>
    </source>
</evidence>
<dbReference type="Pfam" id="PF13720">
    <property type="entry name" value="Acetyltransf_11"/>
    <property type="match status" value="1"/>
</dbReference>
<dbReference type="InterPro" id="IPR001451">
    <property type="entry name" value="Hexapep"/>
</dbReference>
<evidence type="ECO:0000256" key="2">
    <source>
        <dbReference type="ARBA" id="ARBA00022516"/>
    </source>
</evidence>
<dbReference type="Proteomes" id="UP000199029">
    <property type="component" value="Unassembled WGS sequence"/>
</dbReference>
<evidence type="ECO:0000256" key="6">
    <source>
        <dbReference type="ARBA" id="ARBA00023098"/>
    </source>
</evidence>
<dbReference type="PANTHER" id="PTHR43480">
    <property type="entry name" value="ACYL-[ACYL-CARRIER-PROTEIN]--UDP-N-ACETYLGLUCOSAMINE O-ACYLTRANSFERASE"/>
    <property type="match status" value="1"/>
</dbReference>
<reference evidence="10" key="1">
    <citation type="submission" date="2016-10" db="EMBL/GenBank/DDBJ databases">
        <authorList>
            <person name="Varghese N."/>
            <person name="Submissions S."/>
        </authorList>
    </citation>
    <scope>NUCLEOTIDE SEQUENCE [LARGE SCALE GENOMIC DNA]</scope>
    <source>
        <strain evidence="10">OR362-8,ATCC BAA-1266,JCM 13504</strain>
    </source>
</reference>
<accession>A0A1I5U9R4</accession>
<keyword evidence="5" id="KW-0677">Repeat</keyword>
<keyword evidence="10" id="KW-1185">Reference proteome</keyword>
<keyword evidence="2" id="KW-0444">Lipid biosynthesis</keyword>
<keyword evidence="3" id="KW-0441">Lipid A biosynthesis</keyword>
<organism evidence="9 10">
    <name type="scientific">Hymenobacter arizonensis</name>
    <name type="common">Siccationidurans arizonensis</name>
    <dbReference type="NCBI Taxonomy" id="1227077"/>
    <lineage>
        <taxon>Bacteria</taxon>
        <taxon>Pseudomonadati</taxon>
        <taxon>Bacteroidota</taxon>
        <taxon>Cytophagia</taxon>
        <taxon>Cytophagales</taxon>
        <taxon>Hymenobacteraceae</taxon>
        <taxon>Hymenobacter</taxon>
    </lineage>
</organism>
<evidence type="ECO:0000256" key="7">
    <source>
        <dbReference type="ARBA" id="ARBA00023315"/>
    </source>
</evidence>
<evidence type="ECO:0000256" key="5">
    <source>
        <dbReference type="ARBA" id="ARBA00022737"/>
    </source>
</evidence>
<dbReference type="AlphaFoldDB" id="A0A1I5U9R4"/>
<name>A0A1I5U9R4_HYMAR</name>
<dbReference type="GO" id="GO:0016020">
    <property type="term" value="C:membrane"/>
    <property type="evidence" value="ECO:0007669"/>
    <property type="project" value="GOC"/>
</dbReference>
<dbReference type="InterPro" id="IPR011004">
    <property type="entry name" value="Trimer_LpxA-like_sf"/>
</dbReference>
<dbReference type="PIRSF" id="PIRSF000456">
    <property type="entry name" value="UDP-GlcNAc_acltr"/>
    <property type="match status" value="1"/>
</dbReference>
<dbReference type="NCBIfam" id="TIGR01852">
    <property type="entry name" value="lipid_A_lpxA"/>
    <property type="match status" value="1"/>
</dbReference>
<keyword evidence="7 9" id="KW-0012">Acyltransferase</keyword>
<dbReference type="PANTHER" id="PTHR43480:SF1">
    <property type="entry name" value="ACYL-[ACYL-CARRIER-PROTEIN]--UDP-N-ACETYLGLUCOSAMINE O-ACYLTRANSFERASE, MITOCHONDRIAL-RELATED"/>
    <property type="match status" value="1"/>
</dbReference>
<dbReference type="CDD" id="cd03351">
    <property type="entry name" value="LbH_UDP-GlcNAc_AT"/>
    <property type="match status" value="1"/>
</dbReference>
<evidence type="ECO:0000313" key="9">
    <source>
        <dbReference type="EMBL" id="SFP92000.1"/>
    </source>
</evidence>
<protein>
    <submittedName>
        <fullName evidence="9">Acyl-[acyl-carrier-protein]--UDP-N-acetylglucosamine O-acyltransferase</fullName>
    </submittedName>
</protein>
<dbReference type="InterPro" id="IPR029098">
    <property type="entry name" value="Acetyltransf_C"/>
</dbReference>
<evidence type="ECO:0000313" key="10">
    <source>
        <dbReference type="Proteomes" id="UP000199029"/>
    </source>
</evidence>
<dbReference type="STRING" id="1227077.SAMN04515668_0828"/>
<evidence type="ECO:0000256" key="1">
    <source>
        <dbReference type="ARBA" id="ARBA00022490"/>
    </source>
</evidence>
<evidence type="ECO:0000256" key="4">
    <source>
        <dbReference type="ARBA" id="ARBA00022679"/>
    </source>
</evidence>
<dbReference type="InterPro" id="IPR018357">
    <property type="entry name" value="Hexapep_transf_CS"/>
</dbReference>
<dbReference type="GO" id="GO:0009245">
    <property type="term" value="P:lipid A biosynthetic process"/>
    <property type="evidence" value="ECO:0007669"/>
    <property type="project" value="UniProtKB-KW"/>
</dbReference>